<comment type="caution">
    <text evidence="4">The sequence shown here is derived from an EMBL/GenBank/DDBJ whole genome shotgun (WGS) entry which is preliminary data.</text>
</comment>
<dbReference type="EMBL" id="LFZO01000002">
    <property type="protein sequence ID" value="KXT18874.1"/>
    <property type="molecule type" value="Genomic_DNA"/>
</dbReference>
<feature type="region of interest" description="Disordered" evidence="2">
    <location>
        <begin position="137"/>
        <end position="180"/>
    </location>
</feature>
<feature type="compositionally biased region" description="Basic and acidic residues" evidence="2">
    <location>
        <begin position="151"/>
        <end position="160"/>
    </location>
</feature>
<evidence type="ECO:0000313" key="4">
    <source>
        <dbReference type="EMBL" id="KXT18874.1"/>
    </source>
</evidence>
<dbReference type="AlphaFoldDB" id="A0A139IWF2"/>
<evidence type="ECO:0000259" key="3">
    <source>
        <dbReference type="Pfam" id="PF24494"/>
    </source>
</evidence>
<keyword evidence="5" id="KW-1185">Reference proteome</keyword>
<protein>
    <recommendedName>
        <fullName evidence="3">DUF7587 domain-containing protein</fullName>
    </recommendedName>
</protein>
<proteinExistence type="predicted"/>
<accession>A0A139IWF2</accession>
<feature type="domain" description="DUF7587" evidence="3">
    <location>
        <begin position="287"/>
        <end position="444"/>
    </location>
</feature>
<evidence type="ECO:0000313" key="5">
    <source>
        <dbReference type="Proteomes" id="UP000073492"/>
    </source>
</evidence>
<dbReference type="OrthoDB" id="5397734at2759"/>
<sequence>MVTRRPRSDIGQSRRNKKGFRWSLDMKIFLHILHTDFDYSRSENAIIFRSAFSDDVQRHEATNERLEVLIAAQIRERNQMRAKVWVDICRTSLDATELGRRERFRAQIREAVACSKAQSTNRSCPMPARRPLLEASRATAAQSSSVPDTILVERSREAPRPKPQTPLSVQKPIGFWAPSPSIDDEDDRLRVSAPEHIRKMRKLDQRALVPVISRQELVRQQILVPPTPKTPSRAVAKRPVTGLQSSKKKYFRQFHGNTIYVPIKNLERINDPFHEVPEHEAHPAMAGNLYRFWIKGGEDNAHNSEHHFASRRSLSSIQFDQAPRCGALSWEDIYYHIDRIGKVNKKPSPFVSTSNCLVWIIRRALKTQIDHLKEGNHNVDLRITVINPAMLPPKSFYHVPPYFRQLKNKHEFTRGSEKYSATHEFIHWKEISKEAIVHTCSLKAITRLVNGLQKLRRALRFDILAGPGDLKGDICPQLRRKEVDICSSLVAEVAQFAHILGLQPQASIEQLSHLVSDVVQGWRLCVVRRSEEEWSQLASIFADALFRSSGQWSNHADYVKIMRAFREGVFWGVTSHFNAMHTTEHVRLAFKSAKSVGLGDPGKMTANELDAARLNNVKFEIAQRNKFPGRSTQMILDAPINDEGFVSSQETEDEDMEDNDEDDIHVSPSQRLLQPQQQDSDGDSTILYEFGDDGLVV</sequence>
<feature type="compositionally biased region" description="Low complexity" evidence="2">
    <location>
        <begin position="668"/>
        <end position="679"/>
    </location>
</feature>
<evidence type="ECO:0000256" key="1">
    <source>
        <dbReference type="SAM" id="Coils"/>
    </source>
</evidence>
<feature type="coiled-coil region" evidence="1">
    <location>
        <begin position="56"/>
        <end position="83"/>
    </location>
</feature>
<dbReference type="Proteomes" id="UP000073492">
    <property type="component" value="Unassembled WGS sequence"/>
</dbReference>
<keyword evidence="1" id="KW-0175">Coiled coil</keyword>
<feature type="region of interest" description="Disordered" evidence="2">
    <location>
        <begin position="648"/>
        <end position="697"/>
    </location>
</feature>
<gene>
    <name evidence="4" type="ORF">AC579_3579</name>
</gene>
<organism evidence="4 5">
    <name type="scientific">Pseudocercospora musae</name>
    <dbReference type="NCBI Taxonomy" id="113226"/>
    <lineage>
        <taxon>Eukaryota</taxon>
        <taxon>Fungi</taxon>
        <taxon>Dikarya</taxon>
        <taxon>Ascomycota</taxon>
        <taxon>Pezizomycotina</taxon>
        <taxon>Dothideomycetes</taxon>
        <taxon>Dothideomycetidae</taxon>
        <taxon>Mycosphaerellales</taxon>
        <taxon>Mycosphaerellaceae</taxon>
        <taxon>Pseudocercospora</taxon>
    </lineage>
</organism>
<dbReference type="Pfam" id="PF24494">
    <property type="entry name" value="DUF7587"/>
    <property type="match status" value="1"/>
</dbReference>
<evidence type="ECO:0000256" key="2">
    <source>
        <dbReference type="SAM" id="MobiDB-lite"/>
    </source>
</evidence>
<name>A0A139IWF2_9PEZI</name>
<reference evidence="4 5" key="1">
    <citation type="submission" date="2015-07" db="EMBL/GenBank/DDBJ databases">
        <title>Comparative genomics of the Sigatoka disease complex on banana suggests a link between parallel evolutionary changes in Pseudocercospora fijiensis and Pseudocercospora eumusae and increased virulence on the banana host.</title>
        <authorList>
            <person name="Chang T.-C."/>
            <person name="Salvucci A."/>
            <person name="Crous P.W."/>
            <person name="Stergiopoulos I."/>
        </authorList>
    </citation>
    <scope>NUCLEOTIDE SEQUENCE [LARGE SCALE GENOMIC DNA]</scope>
    <source>
        <strain evidence="4 5">CBS 116634</strain>
    </source>
</reference>
<feature type="compositionally biased region" description="Acidic residues" evidence="2">
    <location>
        <begin position="650"/>
        <end position="663"/>
    </location>
</feature>
<dbReference type="InterPro" id="IPR056009">
    <property type="entry name" value="DUF7587"/>
</dbReference>